<proteinExistence type="predicted"/>
<gene>
    <name evidence="1" type="ORF">KIW84_051640</name>
</gene>
<dbReference type="PANTHER" id="PTHR32116">
    <property type="entry name" value="GALACTURONOSYLTRANSFERASE 4-RELATED"/>
    <property type="match status" value="1"/>
</dbReference>
<sequence length="93" mass="10361">MRHMEGSLSKANRAIPDCSAAKLHAMNGNTVEQVCSRQHEVTHLRELSNENKIHLPDLYHYTAFSDDVLACAVVVNSTNSTAKEPEKLVFHSD</sequence>
<dbReference type="PANTHER" id="PTHR32116:SF0">
    <property type="entry name" value="GALACTURONOSYLTRANSFERASE 6-RELATED"/>
    <property type="match status" value="1"/>
</dbReference>
<dbReference type="EMBL" id="JAMSHJ010000005">
    <property type="protein sequence ID" value="KAI5404559.1"/>
    <property type="molecule type" value="Genomic_DNA"/>
</dbReference>
<name>A0A9D5ADZ5_PEA</name>
<reference evidence="1 2" key="1">
    <citation type="journal article" date="2022" name="Nat. Genet.">
        <title>Improved pea reference genome and pan-genome highlight genomic features and evolutionary characteristics.</title>
        <authorList>
            <person name="Yang T."/>
            <person name="Liu R."/>
            <person name="Luo Y."/>
            <person name="Hu S."/>
            <person name="Wang D."/>
            <person name="Wang C."/>
            <person name="Pandey M.K."/>
            <person name="Ge S."/>
            <person name="Xu Q."/>
            <person name="Li N."/>
            <person name="Li G."/>
            <person name="Huang Y."/>
            <person name="Saxena R.K."/>
            <person name="Ji Y."/>
            <person name="Li M."/>
            <person name="Yan X."/>
            <person name="He Y."/>
            <person name="Liu Y."/>
            <person name="Wang X."/>
            <person name="Xiang C."/>
            <person name="Varshney R.K."/>
            <person name="Ding H."/>
            <person name="Gao S."/>
            <person name="Zong X."/>
        </authorList>
    </citation>
    <scope>NUCLEOTIDE SEQUENCE [LARGE SCALE GENOMIC DNA]</scope>
    <source>
        <strain evidence="1 2">cv. Zhongwan 6</strain>
    </source>
</reference>
<evidence type="ECO:0000313" key="2">
    <source>
        <dbReference type="Proteomes" id="UP001058974"/>
    </source>
</evidence>
<keyword evidence="2" id="KW-1185">Reference proteome</keyword>
<comment type="caution">
    <text evidence="1">The sequence shown here is derived from an EMBL/GenBank/DDBJ whole genome shotgun (WGS) entry which is preliminary data.</text>
</comment>
<dbReference type="AlphaFoldDB" id="A0A9D5ADZ5"/>
<dbReference type="Gramene" id="Psat05G0164000-T1">
    <property type="protein sequence ID" value="KAI5404559.1"/>
    <property type="gene ID" value="KIW84_051640"/>
</dbReference>
<evidence type="ECO:0000313" key="1">
    <source>
        <dbReference type="EMBL" id="KAI5404559.1"/>
    </source>
</evidence>
<accession>A0A9D5ADZ5</accession>
<dbReference type="Proteomes" id="UP001058974">
    <property type="component" value="Chromosome 5"/>
</dbReference>
<organism evidence="1 2">
    <name type="scientific">Pisum sativum</name>
    <name type="common">Garden pea</name>
    <name type="synonym">Lathyrus oleraceus</name>
    <dbReference type="NCBI Taxonomy" id="3888"/>
    <lineage>
        <taxon>Eukaryota</taxon>
        <taxon>Viridiplantae</taxon>
        <taxon>Streptophyta</taxon>
        <taxon>Embryophyta</taxon>
        <taxon>Tracheophyta</taxon>
        <taxon>Spermatophyta</taxon>
        <taxon>Magnoliopsida</taxon>
        <taxon>eudicotyledons</taxon>
        <taxon>Gunneridae</taxon>
        <taxon>Pentapetalae</taxon>
        <taxon>rosids</taxon>
        <taxon>fabids</taxon>
        <taxon>Fabales</taxon>
        <taxon>Fabaceae</taxon>
        <taxon>Papilionoideae</taxon>
        <taxon>50 kb inversion clade</taxon>
        <taxon>NPAAA clade</taxon>
        <taxon>Hologalegina</taxon>
        <taxon>IRL clade</taxon>
        <taxon>Fabeae</taxon>
        <taxon>Lathyrus</taxon>
    </lineage>
</organism>
<dbReference type="InterPro" id="IPR029993">
    <property type="entry name" value="GAUT"/>
</dbReference>
<dbReference type="GO" id="GO:0047262">
    <property type="term" value="F:polygalacturonate 4-alpha-galacturonosyltransferase activity"/>
    <property type="evidence" value="ECO:0007669"/>
    <property type="project" value="InterPro"/>
</dbReference>
<protein>
    <submittedName>
        <fullName evidence="1">Uncharacterized protein</fullName>
    </submittedName>
</protein>